<feature type="transmembrane region" description="Helical" evidence="2">
    <location>
        <begin position="20"/>
        <end position="38"/>
    </location>
</feature>
<feature type="compositionally biased region" description="Basic and acidic residues" evidence="1">
    <location>
        <begin position="52"/>
        <end position="70"/>
    </location>
</feature>
<proteinExistence type="predicted"/>
<comment type="caution">
    <text evidence="3">The sequence shown here is derived from an EMBL/GenBank/DDBJ whole genome shotgun (WGS) entry which is preliminary data.</text>
</comment>
<evidence type="ECO:0000256" key="1">
    <source>
        <dbReference type="SAM" id="MobiDB-lite"/>
    </source>
</evidence>
<name>A0A4R4E9T0_9BACT</name>
<feature type="compositionally biased region" description="Basic and acidic residues" evidence="1">
    <location>
        <begin position="81"/>
        <end position="90"/>
    </location>
</feature>
<dbReference type="PANTHER" id="PTHR21180">
    <property type="entry name" value="ENDONUCLEASE/EXONUCLEASE/PHOSPHATASE FAMILY DOMAIN-CONTAINING PROTEIN 1"/>
    <property type="match status" value="1"/>
</dbReference>
<reference evidence="3 4" key="1">
    <citation type="submission" date="2019-03" db="EMBL/GenBank/DDBJ databases">
        <authorList>
            <person name="Kim M.K.M."/>
        </authorList>
    </citation>
    <scope>NUCLEOTIDE SEQUENCE [LARGE SCALE GENOMIC DNA]</scope>
    <source>
        <strain evidence="3 4">17J68-15</strain>
    </source>
</reference>
<dbReference type="PANTHER" id="PTHR21180:SF32">
    <property type="entry name" value="ENDONUCLEASE_EXONUCLEASE_PHOSPHATASE FAMILY DOMAIN-CONTAINING PROTEIN 1"/>
    <property type="match status" value="1"/>
</dbReference>
<dbReference type="SUPFAM" id="SSF47781">
    <property type="entry name" value="RuvA domain 2-like"/>
    <property type="match status" value="3"/>
</dbReference>
<organism evidence="3 4">
    <name type="scientific">Flaviaesturariibacter aridisoli</name>
    <dbReference type="NCBI Taxonomy" id="2545761"/>
    <lineage>
        <taxon>Bacteria</taxon>
        <taxon>Pseudomonadati</taxon>
        <taxon>Bacteroidota</taxon>
        <taxon>Chitinophagia</taxon>
        <taxon>Chitinophagales</taxon>
        <taxon>Chitinophagaceae</taxon>
        <taxon>Flaviaestuariibacter</taxon>
    </lineage>
</organism>
<feature type="region of interest" description="Disordered" evidence="1">
    <location>
        <begin position="47"/>
        <end position="90"/>
    </location>
</feature>
<protein>
    <recommendedName>
        <fullName evidence="5">Helix-hairpin-helix domain-containing protein</fullName>
    </recommendedName>
</protein>
<keyword evidence="2" id="KW-1133">Transmembrane helix</keyword>
<evidence type="ECO:0000256" key="2">
    <source>
        <dbReference type="SAM" id="Phobius"/>
    </source>
</evidence>
<dbReference type="GO" id="GO:0015627">
    <property type="term" value="C:type II protein secretion system complex"/>
    <property type="evidence" value="ECO:0007669"/>
    <property type="project" value="TreeGrafter"/>
</dbReference>
<dbReference type="InterPro" id="IPR010994">
    <property type="entry name" value="RuvA_2-like"/>
</dbReference>
<accession>A0A4R4E9T0</accession>
<dbReference type="Pfam" id="PF12836">
    <property type="entry name" value="HHH_3"/>
    <property type="match status" value="2"/>
</dbReference>
<dbReference type="GO" id="GO:0015628">
    <property type="term" value="P:protein secretion by the type II secretion system"/>
    <property type="evidence" value="ECO:0007669"/>
    <property type="project" value="TreeGrafter"/>
</dbReference>
<dbReference type="EMBL" id="SKFH01000002">
    <property type="protein sequence ID" value="TCZ74565.1"/>
    <property type="molecule type" value="Genomic_DNA"/>
</dbReference>
<dbReference type="InterPro" id="IPR051675">
    <property type="entry name" value="Endo/Exo/Phosphatase_dom_1"/>
</dbReference>
<evidence type="ECO:0000313" key="4">
    <source>
        <dbReference type="Proteomes" id="UP000295164"/>
    </source>
</evidence>
<gene>
    <name evidence="3" type="ORF">E0486_02760</name>
</gene>
<sequence>MNPKSPLPDYFTFSKKDRIAVFLLVLVVGVLVALPALLPTPSPALAPLPDSVLRRPPDSSRYRQPYDHGRAGYPDRSGYASRREDPGAGRDAWRQAPLFEFDPNQLDAAGWSRLGLPARTIATILKYRERGGRFRRPEDLGKIWSLPEGFVERVLPSVRIAPAPDGAGGGQRYPPFAREPRTPILLSINEADSMAWEGLPGIGAKLAGRILRYRERLGGFVSVDQVGETWGLPDSTFRKIRTRLELKSSGQGIRKLNLNSATRDELKVHPYIRWNLANALVEYRERHGAYRSTDDLRKVLLLPDSTLQKLLPYVDIK</sequence>
<keyword evidence="2" id="KW-0472">Membrane</keyword>
<evidence type="ECO:0008006" key="5">
    <source>
        <dbReference type="Google" id="ProtNLM"/>
    </source>
</evidence>
<keyword evidence="2" id="KW-0812">Transmembrane</keyword>
<dbReference type="OrthoDB" id="981124at2"/>
<evidence type="ECO:0000313" key="3">
    <source>
        <dbReference type="EMBL" id="TCZ74565.1"/>
    </source>
</evidence>
<keyword evidence="4" id="KW-1185">Reference proteome</keyword>
<dbReference type="RefSeq" id="WP_131850610.1">
    <property type="nucleotide sequence ID" value="NZ_SKFH01000002.1"/>
</dbReference>
<dbReference type="AlphaFoldDB" id="A0A4R4E9T0"/>
<dbReference type="Proteomes" id="UP000295164">
    <property type="component" value="Unassembled WGS sequence"/>
</dbReference>
<dbReference type="Gene3D" id="1.10.150.280">
    <property type="entry name" value="AF1531-like domain"/>
    <property type="match status" value="2"/>
</dbReference>